<proteinExistence type="predicted"/>
<evidence type="ECO:0000259" key="2">
    <source>
        <dbReference type="Pfam" id="PF01326"/>
    </source>
</evidence>
<dbReference type="Proteomes" id="UP000326354">
    <property type="component" value="Chromosome"/>
</dbReference>
<dbReference type="KEGG" id="uam:UABAM_00499"/>
<keyword evidence="4" id="KW-1185">Reference proteome</keyword>
<organism evidence="3 4">
    <name type="scientific">Uabimicrobium amorphum</name>
    <dbReference type="NCBI Taxonomy" id="2596890"/>
    <lineage>
        <taxon>Bacteria</taxon>
        <taxon>Pseudomonadati</taxon>
        <taxon>Planctomycetota</taxon>
        <taxon>Candidatus Uabimicrobiia</taxon>
        <taxon>Candidatus Uabimicrobiales</taxon>
        <taxon>Candidatus Uabimicrobiaceae</taxon>
        <taxon>Candidatus Uabimicrobium</taxon>
    </lineage>
</organism>
<dbReference type="Pfam" id="PF01326">
    <property type="entry name" value="PPDK_N"/>
    <property type="match status" value="1"/>
</dbReference>
<evidence type="ECO:0000313" key="3">
    <source>
        <dbReference type="EMBL" id="BBM82156.1"/>
    </source>
</evidence>
<dbReference type="Gene3D" id="3.30.1490.20">
    <property type="entry name" value="ATP-grasp fold, A domain"/>
    <property type="match status" value="1"/>
</dbReference>
<dbReference type="InterPro" id="IPR051549">
    <property type="entry name" value="PEP_Utilizing_Enz"/>
</dbReference>
<dbReference type="InterPro" id="IPR008279">
    <property type="entry name" value="PEP-util_enz_mobile_dom"/>
</dbReference>
<reference evidence="3 4" key="1">
    <citation type="submission" date="2019-08" db="EMBL/GenBank/DDBJ databases">
        <title>Complete genome sequence of Candidatus Uab amorphum.</title>
        <authorList>
            <person name="Shiratori T."/>
            <person name="Suzuki S."/>
            <person name="Kakizawa Y."/>
            <person name="Ishida K."/>
        </authorList>
    </citation>
    <scope>NUCLEOTIDE SEQUENCE [LARGE SCALE GENOMIC DNA]</scope>
    <source>
        <strain evidence="3 4">SRT547</strain>
    </source>
</reference>
<dbReference type="SUPFAM" id="SSF52009">
    <property type="entry name" value="Phosphohistidine domain"/>
    <property type="match status" value="1"/>
</dbReference>
<name>A0A5S9IIL4_UABAM</name>
<dbReference type="InterPro" id="IPR036637">
    <property type="entry name" value="Phosphohistidine_dom_sf"/>
</dbReference>
<dbReference type="Gene3D" id="3.30.470.20">
    <property type="entry name" value="ATP-grasp fold, B domain"/>
    <property type="match status" value="1"/>
</dbReference>
<accession>A0A5S9IIL4</accession>
<dbReference type="Gene3D" id="3.50.30.10">
    <property type="entry name" value="Phosphohistidine domain"/>
    <property type="match status" value="1"/>
</dbReference>
<sequence length="865" mass="97955">MANYYHFHDKPTTDIAQVGGKAQALIETTAAGFPVPPGFVLSVDFFMPWLEHVKVCPEWKLFLQTISCEHYTEDKIDSAIVKEKCDALKEIALSFDAQQKKVLQEALQVFEKSDVFAVRSSSPEEDLKGTSFAGGYETTLGVTKEQLPDAILTSFRSVFDARIVHYKMQQQLAINNPRIAVIVQKQIASEISGVAFSLNPQNNCYDEAVINANFGLGETVVAGQVIPDMYVVEKVRRQILQEKIASKSHALWLQPDGGTQQKNNENPNKAALTKEQMLAVTELVTACEKHYAQPMDIEWAFEKQQLFLLQSRPITTYLPLFPEMVTKPGEQKALYMDIVILTQGFSEPFSVLGLEIWGKMLQKAKNLPVGPDGVIWNIHGRQYFHLSNMLRGFGKGYAKVISQYERPLKKILESIDIEEYIPAKKPRGMKGFMWNVLKRIFILFPSICGGIFRSQKALEKYKKKSEKICAYCKSELQKDKPFAVLVENGLNCFTNIVMFAGVLVAPMFARWRLSKMFKNDDVADLLVALNMDLPGNPTSEMGHFMVRLASYPEIQETTTAEEFEHKLNNHAYSTDFLQAYEEYMNKFGCRGMKEIDIASPRSYENKQEFFQRLKHINIDENAINTVSERREKAYNELLDIAKKRGKEKKFRRYAKIQHNMAGYREHPKYIYIVAVDMLRRRALKLGEEFVNEGRLQHVNQVFDLTIKQITEAQQNRELQLTTLISDNLRAYATVKHIKNWPKLIDSRGKILRPPREEGTGLIGDAISPGTVIGKAKVLHSPYEKPLEKGEILVTRATEPSWTPIFINAAAVVLEVGGPLQHGAIIAREYGIPCVSGLENITASIKDGDELEVDGSHGVIKILTRS</sequence>
<gene>
    <name evidence="3" type="ORF">UABAM_00499</name>
</gene>
<dbReference type="InterPro" id="IPR002192">
    <property type="entry name" value="PPDK_AMP/ATP-bd"/>
</dbReference>
<dbReference type="PANTHER" id="PTHR43615:SF1">
    <property type="entry name" value="PPDK_N DOMAIN-CONTAINING PROTEIN"/>
    <property type="match status" value="1"/>
</dbReference>
<dbReference type="AlphaFoldDB" id="A0A5S9IIL4"/>
<dbReference type="PANTHER" id="PTHR43615">
    <property type="entry name" value="PHOSPHOENOLPYRUVATE SYNTHASE-RELATED"/>
    <property type="match status" value="1"/>
</dbReference>
<evidence type="ECO:0000259" key="1">
    <source>
        <dbReference type="Pfam" id="PF00391"/>
    </source>
</evidence>
<dbReference type="SUPFAM" id="SSF56059">
    <property type="entry name" value="Glutathione synthetase ATP-binding domain-like"/>
    <property type="match status" value="1"/>
</dbReference>
<dbReference type="EMBL" id="AP019860">
    <property type="protein sequence ID" value="BBM82156.1"/>
    <property type="molecule type" value="Genomic_DNA"/>
</dbReference>
<dbReference type="GO" id="GO:0005524">
    <property type="term" value="F:ATP binding"/>
    <property type="evidence" value="ECO:0007669"/>
    <property type="project" value="InterPro"/>
</dbReference>
<dbReference type="Pfam" id="PF00391">
    <property type="entry name" value="PEP-utilizers"/>
    <property type="match status" value="1"/>
</dbReference>
<evidence type="ECO:0000313" key="4">
    <source>
        <dbReference type="Proteomes" id="UP000326354"/>
    </source>
</evidence>
<dbReference type="InterPro" id="IPR013815">
    <property type="entry name" value="ATP_grasp_subdomain_1"/>
</dbReference>
<feature type="domain" description="Pyruvate phosphate dikinase AMP/ATP-binding" evidence="2">
    <location>
        <begin position="16"/>
        <end position="316"/>
    </location>
</feature>
<dbReference type="GO" id="GO:0016301">
    <property type="term" value="F:kinase activity"/>
    <property type="evidence" value="ECO:0007669"/>
    <property type="project" value="InterPro"/>
</dbReference>
<feature type="domain" description="PEP-utilising enzyme mobile" evidence="1">
    <location>
        <begin position="787"/>
        <end position="857"/>
    </location>
</feature>
<keyword evidence="3" id="KW-0670">Pyruvate</keyword>
<protein>
    <submittedName>
        <fullName evidence="3">Phosphoenolpyruvate synthase</fullName>
    </submittedName>
</protein>